<feature type="chain" id="PRO_5043643757" description="Fimbrillin family protein" evidence="2">
    <location>
        <begin position="32"/>
        <end position="538"/>
    </location>
</feature>
<proteinExistence type="predicted"/>
<accession>A0AAW3FFP5</accession>
<feature type="region of interest" description="Disordered" evidence="1">
    <location>
        <begin position="339"/>
        <end position="359"/>
    </location>
</feature>
<reference evidence="3 4" key="1">
    <citation type="submission" date="2014-07" db="EMBL/GenBank/DDBJ databases">
        <authorList>
            <person name="McCorrison J."/>
            <person name="Sanka R."/>
            <person name="Torralba M."/>
            <person name="Gillis M."/>
            <person name="Haft D.H."/>
            <person name="Methe B."/>
            <person name="Sutton G."/>
            <person name="Nelson K.E."/>
        </authorList>
    </citation>
    <scope>NUCLEOTIDE SEQUENCE [LARGE SCALE GENOMIC DNA]</scope>
    <source>
        <strain evidence="3 4">DNF00424</strain>
    </source>
</reference>
<evidence type="ECO:0000256" key="2">
    <source>
        <dbReference type="SAM" id="SignalP"/>
    </source>
</evidence>
<organism evidence="3 4">
    <name type="scientific">Prevotella histicola JCM 15637 = DNF00424</name>
    <dbReference type="NCBI Taxonomy" id="1236504"/>
    <lineage>
        <taxon>Bacteria</taxon>
        <taxon>Pseudomonadati</taxon>
        <taxon>Bacteroidota</taxon>
        <taxon>Bacteroidia</taxon>
        <taxon>Bacteroidales</taxon>
        <taxon>Prevotellaceae</taxon>
        <taxon>Prevotella</taxon>
    </lineage>
</organism>
<evidence type="ECO:0000313" key="4">
    <source>
        <dbReference type="Proteomes" id="UP000029533"/>
    </source>
</evidence>
<dbReference type="EMBL" id="JRNJ01000050">
    <property type="protein sequence ID" value="KGF28003.1"/>
    <property type="molecule type" value="Genomic_DNA"/>
</dbReference>
<comment type="caution">
    <text evidence="3">The sequence shown here is derived from an EMBL/GenBank/DDBJ whole genome shotgun (WGS) entry which is preliminary data.</text>
</comment>
<dbReference type="PROSITE" id="PS51257">
    <property type="entry name" value="PROKAR_LIPOPROTEIN"/>
    <property type="match status" value="1"/>
</dbReference>
<feature type="signal peptide" evidence="2">
    <location>
        <begin position="1"/>
        <end position="31"/>
    </location>
</feature>
<sequence length="538" mass="59545">MKKTMKRHSFITRLASVAAVCGLTLAFASCANEDLAQNGKTTTDDKSLTAFCTGEPATRTTMEADGKFYWEAGDKIWVKDDSGNWKQSSNSPTGKTASFKFLMPGNYNAKSSYEVYYPGKNGNQNQVTISANQKQTEPNTTAHFGASGDCGIAKATRNATSHEFEFALDHKAAYLVFKPYTSNDVLKYCYLTKIEVTSDNDITDTYTLDPTAETNTGALTGTGNGKKIELATKGSGAYTNGFPLTNTSASLTTNGAYMVIKPGTHTLRIRYWVKDVATHVEGTITKIIPSHTFAKNEYVNMEADLQIKNYDGDHYYMWDAQQQYWYGYEWTKHLPGNTGQPTISQGLPGAKSSSNYPKSNADPRYWNESYPGYGISNPATHSCTTLPNANEMSWYVMYGDPRWDADELWTTMGHLYKGGMWFKKKSILQAEGNYNTEKSADGTTDLRTTSKDYTNSNSSIINSGLPSAADAGNYFYLPALGCYQSGKLYNTGGGGYYWLSSAYPKNSYTAYNLRFDSGNVEVYHYSGRYNGLRVDGFE</sequence>
<name>A0AAW3FFP5_9BACT</name>
<protein>
    <recommendedName>
        <fullName evidence="5">Fimbrillin family protein</fullName>
    </recommendedName>
</protein>
<feature type="compositionally biased region" description="Polar residues" evidence="1">
    <location>
        <begin position="339"/>
        <end position="358"/>
    </location>
</feature>
<keyword evidence="2" id="KW-0732">Signal</keyword>
<evidence type="ECO:0008006" key="5">
    <source>
        <dbReference type="Google" id="ProtNLM"/>
    </source>
</evidence>
<dbReference type="Proteomes" id="UP000029533">
    <property type="component" value="Unassembled WGS sequence"/>
</dbReference>
<evidence type="ECO:0000313" key="3">
    <source>
        <dbReference type="EMBL" id="KGF28003.1"/>
    </source>
</evidence>
<evidence type="ECO:0000256" key="1">
    <source>
        <dbReference type="SAM" id="MobiDB-lite"/>
    </source>
</evidence>
<dbReference type="AlphaFoldDB" id="A0AAW3FFP5"/>
<dbReference type="RefSeq" id="WP_036869565.1">
    <property type="nucleotide sequence ID" value="NZ_JRNJ01000050.1"/>
</dbReference>
<gene>
    <name evidence="3" type="ORF">HMPREF2132_04700</name>
</gene>